<feature type="chain" id="PRO_5001889290" description="L-serine ammonia-lyase" evidence="11">
    <location>
        <begin position="24"/>
        <end position="1012"/>
    </location>
</feature>
<comment type="similarity">
    <text evidence="4">Belongs to the serine/threonine dehydratase family.</text>
</comment>
<dbReference type="InterPro" id="IPR001926">
    <property type="entry name" value="TrpB-like_PALP"/>
</dbReference>
<comment type="subcellular location">
    <subcellularLocation>
        <location evidence="2">Cytoplasm</location>
    </subcellularLocation>
</comment>
<sequence length="1012" mass="109210">MVLLSKISLVQFWTLALSVTAEAGNCWRNTTCTGPIDTSFPGAWEKNIYAPASRQVRPQSILEASDSRTDFKVGSGHNVLTGNGSQIVFDFGIEVGGIVSVNYTASAAGSALNLAFSEAKNWIGKFSDSSNGAFKRGDGYLTCYITEAGEGVYTIPDNKLRGGFRYLTVFLTTNDTSDATLEVNDITLEIGFLPTWSNLRAYQGYFHSNDELLNRIWYSGAYTIQTNMVPVNTGRQIPAVAYGWDNNATLGPGDTIIVDGAKRDRAVWPGDMGIAVPATFVSIGDLESVKNGLQVMYNTQASTGAFAESGPPLSQKGSDTYHMWSMIGTYNYVLFTNDTDFLQLNWAKYQLAMNYVYGKVGPSGLLNVTGTRDWARWQQGFNNSEAQMMQVTYYTPLYHTLNTGAQLAEWAGDTTGLSSNWTARAKDLAVAVNADCFDDAYGAFKDNATATTLYPQDANSMAILFGLVDQDRVQGISQRLTENWTPIGAVAPELPENISPFISSFEIQAHFEAGQSDRALDLIRRSWGWYINNPNGTESTVIEGYLRNATFGYRSSRGYDYDASYISHAHGWSAGPTSALINYVLGLSLTGRAGSTWRLAPQFGDLTSVEGGFTSSLGRFQAAWSRESTKSSSYELSFKVPTGTQGTVVIPPVNGKGSKVTLNGKSFQIKASQMFIHNLYLIKSLTVNRGIGNLILSHLSDPSNNGKKLHFYSSSGGNAGLAAVVAARELGCACTVVVPHSTKQHTIDKLRAAGASEVLQHGASWFEADTFLRETFVDVPKQQESADVAENDGVKNVYVHPFDNPIIWEGHSTIISELVDQLPAREDGDDSQFPADVVICSVGGGGLFNGIIHGLSEYNISHPTAGPREKKLDVLAVETKGADSLAYSLQSGKLASLDAITSIATTLGALCVAPKAFQNAREPPEGVKVTSVVVSDAEAARGVVTFADEMRILVEPACGVSIDVALGERLRNAVLERELGPDSRVVVVVCGGSAVTPEVVAEYRLRLAQGWV</sequence>
<keyword evidence="6" id="KW-0312">Gluconeogenesis</keyword>
<dbReference type="FunFam" id="1.50.10.10:FF:000052">
    <property type="entry name" value="Alpha-L-rhamnosidase B, putative"/>
    <property type="match status" value="1"/>
</dbReference>
<feature type="domain" description="Tryptophan synthase beta chain-like PALP" evidence="12">
    <location>
        <begin position="690"/>
        <end position="991"/>
    </location>
</feature>
<dbReference type="InterPro" id="IPR012341">
    <property type="entry name" value="6hp_glycosidase-like_sf"/>
</dbReference>
<comment type="caution">
    <text evidence="15">The sequence shown here is derived from an EMBL/GenBank/DDBJ whole genome shotgun (WGS) entry which is preliminary data.</text>
</comment>
<dbReference type="EC" id="4.3.1.17" evidence="5"/>
<evidence type="ECO:0000256" key="7">
    <source>
        <dbReference type="ARBA" id="ARBA00022490"/>
    </source>
</evidence>
<evidence type="ECO:0000259" key="12">
    <source>
        <dbReference type="Pfam" id="PF00291"/>
    </source>
</evidence>
<dbReference type="FunFam" id="3.40.50.1100:FF:000040">
    <property type="entry name" value="L-serine dehydratase, putative"/>
    <property type="match status" value="1"/>
</dbReference>
<gene>
    <name evidence="15" type="ORF">GQ26_0060650</name>
</gene>
<dbReference type="HOGENOM" id="CLU_297565_0_0_1"/>
<evidence type="ECO:0000256" key="1">
    <source>
        <dbReference type="ARBA" id="ARBA00001933"/>
    </source>
</evidence>
<keyword evidence="8" id="KW-0663">Pyridoxal phosphate</keyword>
<evidence type="ECO:0000256" key="4">
    <source>
        <dbReference type="ARBA" id="ARBA00010869"/>
    </source>
</evidence>
<feature type="signal peptide" evidence="11">
    <location>
        <begin position="1"/>
        <end position="23"/>
    </location>
</feature>
<dbReference type="Gene3D" id="1.50.10.10">
    <property type="match status" value="1"/>
</dbReference>
<dbReference type="SUPFAM" id="SSF48208">
    <property type="entry name" value="Six-hairpin glycosidases"/>
    <property type="match status" value="1"/>
</dbReference>
<dbReference type="InterPro" id="IPR008928">
    <property type="entry name" value="6-hairpin_glycosidase_sf"/>
</dbReference>
<evidence type="ECO:0000256" key="6">
    <source>
        <dbReference type="ARBA" id="ARBA00022432"/>
    </source>
</evidence>
<dbReference type="GO" id="GO:0005737">
    <property type="term" value="C:cytoplasm"/>
    <property type="evidence" value="ECO:0007669"/>
    <property type="project" value="UniProtKB-SubCell"/>
</dbReference>
<dbReference type="EMBL" id="JPOX01000006">
    <property type="protein sequence ID" value="KFX50758.1"/>
    <property type="molecule type" value="Genomic_DNA"/>
</dbReference>
<evidence type="ECO:0000256" key="3">
    <source>
        <dbReference type="ARBA" id="ARBA00004742"/>
    </source>
</evidence>
<reference key="1">
    <citation type="journal article" date="2014" name="PLoS Genet.">
        <title>Signature Gene Expression Reveals Novel Clues to the Molecular Mechanisms of Dimorphic Transition in Penicillium marneffei.</title>
        <authorList>
            <person name="Yang E."/>
            <person name="Wang G."/>
            <person name="Cai J."/>
            <person name="Woo P.C."/>
            <person name="Lau S.K."/>
            <person name="Yuen K.-Y."/>
            <person name="Chow W.-N."/>
            <person name="Lin X."/>
        </authorList>
    </citation>
    <scope>NUCLEOTIDE SEQUENCE [LARGE SCALE GENOMIC DNA]</scope>
    <source>
        <strain>PM1</strain>
    </source>
</reference>
<evidence type="ECO:0000256" key="5">
    <source>
        <dbReference type="ARBA" id="ARBA00012093"/>
    </source>
</evidence>
<dbReference type="GO" id="GO:0003941">
    <property type="term" value="F:L-serine ammonia-lyase activity"/>
    <property type="evidence" value="ECO:0007669"/>
    <property type="project" value="UniProtKB-EC"/>
</dbReference>
<feature type="domain" description="Alpha-L-rhamnosidase six-hairpin glycosidase" evidence="13">
    <location>
        <begin position="256"/>
        <end position="481"/>
    </location>
</feature>
<dbReference type="Pfam" id="PF17390">
    <property type="entry name" value="Bac_rhamnosid_C"/>
    <property type="match status" value="1"/>
</dbReference>
<proteinExistence type="inferred from homology"/>
<dbReference type="GO" id="GO:0006094">
    <property type="term" value="P:gluconeogenesis"/>
    <property type="evidence" value="ECO:0007669"/>
    <property type="project" value="UniProtKB-KW"/>
</dbReference>
<comment type="cofactor">
    <cofactor evidence="1">
        <name>pyridoxal 5'-phosphate</name>
        <dbReference type="ChEBI" id="CHEBI:597326"/>
    </cofactor>
</comment>
<dbReference type="AlphaFoldDB" id="A0A093XZS1"/>
<accession>A0A093XZS1</accession>
<dbReference type="PANTHER" id="PTHR34987:SF5">
    <property type="entry name" value="ALPHA-RHAMNOSIDASE"/>
    <property type="match status" value="1"/>
</dbReference>
<evidence type="ECO:0000313" key="15">
    <source>
        <dbReference type="EMBL" id="KFX50758.1"/>
    </source>
</evidence>
<feature type="domain" description="Alpha-L-rhamnosidase C-terminal" evidence="14">
    <location>
        <begin position="596"/>
        <end position="659"/>
    </location>
</feature>
<name>A0A093XZS1_TALMA</name>
<keyword evidence="7" id="KW-0963">Cytoplasm</keyword>
<evidence type="ECO:0000256" key="9">
    <source>
        <dbReference type="ARBA" id="ARBA00023239"/>
    </source>
</evidence>
<protein>
    <recommendedName>
        <fullName evidence="5">L-serine ammonia-lyase</fullName>
        <ecNumber evidence="5">4.3.1.17</ecNumber>
    </recommendedName>
</protein>
<keyword evidence="9" id="KW-0456">Lyase</keyword>
<evidence type="ECO:0000256" key="8">
    <source>
        <dbReference type="ARBA" id="ARBA00022898"/>
    </source>
</evidence>
<dbReference type="InterPro" id="IPR035396">
    <property type="entry name" value="Bac_rhamnosid6H"/>
</dbReference>
<evidence type="ECO:0000256" key="11">
    <source>
        <dbReference type="SAM" id="SignalP"/>
    </source>
</evidence>
<evidence type="ECO:0000259" key="14">
    <source>
        <dbReference type="Pfam" id="PF17390"/>
    </source>
</evidence>
<dbReference type="InterPro" id="IPR036052">
    <property type="entry name" value="TrpB-like_PALP_sf"/>
</dbReference>
<dbReference type="InterPro" id="IPR035398">
    <property type="entry name" value="Bac_rhamnosid_C"/>
</dbReference>
<comment type="pathway">
    <text evidence="3">Carbohydrate biosynthesis; gluconeogenesis.</text>
</comment>
<dbReference type="Pfam" id="PF17389">
    <property type="entry name" value="Bac_rhamnosid6H"/>
    <property type="match status" value="1"/>
</dbReference>
<comment type="catalytic activity">
    <reaction evidence="10">
        <text>L-serine = pyruvate + NH4(+)</text>
        <dbReference type="Rhea" id="RHEA:19169"/>
        <dbReference type="ChEBI" id="CHEBI:15361"/>
        <dbReference type="ChEBI" id="CHEBI:28938"/>
        <dbReference type="ChEBI" id="CHEBI:33384"/>
        <dbReference type="EC" id="4.3.1.17"/>
    </reaction>
</comment>
<dbReference type="Gene3D" id="3.40.50.1100">
    <property type="match status" value="2"/>
</dbReference>
<organism evidence="15">
    <name type="scientific">Talaromyces marneffei PM1</name>
    <dbReference type="NCBI Taxonomy" id="1077442"/>
    <lineage>
        <taxon>Eukaryota</taxon>
        <taxon>Fungi</taxon>
        <taxon>Dikarya</taxon>
        <taxon>Ascomycota</taxon>
        <taxon>Pezizomycotina</taxon>
        <taxon>Eurotiomycetes</taxon>
        <taxon>Eurotiomycetidae</taxon>
        <taxon>Eurotiales</taxon>
        <taxon>Trichocomaceae</taxon>
        <taxon>Talaromyces</taxon>
        <taxon>Talaromyces sect. Talaromyces</taxon>
    </lineage>
</organism>
<dbReference type="eggNOG" id="ENOG502QWE4">
    <property type="taxonomic scope" value="Eukaryota"/>
</dbReference>
<evidence type="ECO:0000256" key="10">
    <source>
        <dbReference type="ARBA" id="ARBA00049406"/>
    </source>
</evidence>
<dbReference type="Pfam" id="PF00291">
    <property type="entry name" value="PALP"/>
    <property type="match status" value="1"/>
</dbReference>
<keyword evidence="11" id="KW-0732">Signal</keyword>
<reference evidence="15" key="2">
    <citation type="journal article" date="2014" name="PLoS Genet.">
        <title>Signature gene expression reveals novel clues to the molecular mechanisms of dimorphic transition in Penicillium marneffei.</title>
        <authorList>
            <person name="Yang E."/>
            <person name="Wang G."/>
            <person name="Cai J."/>
            <person name="Woo P.C."/>
            <person name="Lau S.K."/>
            <person name="Yuen K.-Y."/>
            <person name="Chow W.-N."/>
            <person name="Lin X."/>
        </authorList>
    </citation>
    <scope>NUCLEOTIDE SEQUENCE</scope>
    <source>
        <strain evidence="15">PM1</strain>
    </source>
</reference>
<dbReference type="Gene3D" id="2.60.120.260">
    <property type="entry name" value="Galactose-binding domain-like"/>
    <property type="match status" value="1"/>
</dbReference>
<evidence type="ECO:0000259" key="13">
    <source>
        <dbReference type="Pfam" id="PF17389"/>
    </source>
</evidence>
<dbReference type="SUPFAM" id="SSF53686">
    <property type="entry name" value="Tryptophan synthase beta subunit-like PLP-dependent enzymes"/>
    <property type="match status" value="1"/>
</dbReference>
<dbReference type="Gene3D" id="2.60.420.10">
    <property type="entry name" value="Maltose phosphorylase, domain 3"/>
    <property type="match status" value="1"/>
</dbReference>
<dbReference type="PANTHER" id="PTHR34987">
    <property type="entry name" value="C, PUTATIVE (AFU_ORTHOLOGUE AFUA_3G02880)-RELATED"/>
    <property type="match status" value="1"/>
</dbReference>
<evidence type="ECO:0000256" key="2">
    <source>
        <dbReference type="ARBA" id="ARBA00004496"/>
    </source>
</evidence>